<accession>A0A7T7XNQ2</accession>
<sequence length="88" mass="9395">MADGVCSIQICMGSSCFSRGNGLNAELIQRMMSDGENIGKFSSAEISGTLCEGLCKDGPIVIIDGTVYRHVTPIVLQDLLKKRDEVSA</sequence>
<evidence type="ECO:0000313" key="1">
    <source>
        <dbReference type="EMBL" id="QQO09691.1"/>
    </source>
</evidence>
<dbReference type="RefSeq" id="WP_215626994.1">
    <property type="nucleotide sequence ID" value="NZ_CP067089.2"/>
</dbReference>
<dbReference type="Proteomes" id="UP000595917">
    <property type="component" value="Chromosome"/>
</dbReference>
<organism evidence="1 2">
    <name type="scientific">Breznakiella homolactica</name>
    <dbReference type="NCBI Taxonomy" id="2798577"/>
    <lineage>
        <taxon>Bacteria</taxon>
        <taxon>Pseudomonadati</taxon>
        <taxon>Spirochaetota</taxon>
        <taxon>Spirochaetia</taxon>
        <taxon>Spirochaetales</taxon>
        <taxon>Breznakiellaceae</taxon>
        <taxon>Breznakiella</taxon>
    </lineage>
</organism>
<reference evidence="1" key="1">
    <citation type="submission" date="2021-01" db="EMBL/GenBank/DDBJ databases">
        <title>Description of Breznakiella homolactica.</title>
        <authorList>
            <person name="Song Y."/>
            <person name="Brune A."/>
        </authorList>
    </citation>
    <scope>NUCLEOTIDE SEQUENCE</scope>
    <source>
        <strain evidence="1">RmG30</strain>
    </source>
</reference>
<dbReference type="SUPFAM" id="SSF52833">
    <property type="entry name" value="Thioredoxin-like"/>
    <property type="match status" value="1"/>
</dbReference>
<evidence type="ECO:0000313" key="2">
    <source>
        <dbReference type="Proteomes" id="UP000595917"/>
    </source>
</evidence>
<proteinExistence type="predicted"/>
<gene>
    <name evidence="1" type="ORF">JFL75_01875</name>
</gene>
<dbReference type="Pfam" id="PF01257">
    <property type="entry name" value="2Fe-2S_thioredx"/>
    <property type="match status" value="1"/>
</dbReference>
<keyword evidence="2" id="KW-1185">Reference proteome</keyword>
<dbReference type="Gene3D" id="3.40.30.10">
    <property type="entry name" value="Glutaredoxin"/>
    <property type="match status" value="1"/>
</dbReference>
<name>A0A7T7XNQ2_9SPIR</name>
<dbReference type="CDD" id="cd02980">
    <property type="entry name" value="TRX_Fd_family"/>
    <property type="match status" value="1"/>
</dbReference>
<dbReference type="InterPro" id="IPR036249">
    <property type="entry name" value="Thioredoxin-like_sf"/>
</dbReference>
<dbReference type="AlphaFoldDB" id="A0A7T7XNQ2"/>
<dbReference type="EMBL" id="CP067089">
    <property type="protein sequence ID" value="QQO09691.1"/>
    <property type="molecule type" value="Genomic_DNA"/>
</dbReference>
<protein>
    <submittedName>
        <fullName evidence="1">(2Fe-2S) ferredoxin domain-containing protein</fullName>
    </submittedName>
</protein>
<dbReference type="KEGG" id="bhc:JFL75_01875"/>